<accession>A0A0F8Y4D2</accession>
<reference evidence="1" key="1">
    <citation type="journal article" date="2015" name="Nature">
        <title>Complex archaea that bridge the gap between prokaryotes and eukaryotes.</title>
        <authorList>
            <person name="Spang A."/>
            <person name="Saw J.H."/>
            <person name="Jorgensen S.L."/>
            <person name="Zaremba-Niedzwiedzka K."/>
            <person name="Martijn J."/>
            <person name="Lind A.E."/>
            <person name="van Eijk R."/>
            <person name="Schleper C."/>
            <person name="Guy L."/>
            <person name="Ettema T.J."/>
        </authorList>
    </citation>
    <scope>NUCLEOTIDE SEQUENCE</scope>
</reference>
<comment type="caution">
    <text evidence="1">The sequence shown here is derived from an EMBL/GenBank/DDBJ whole genome shotgun (WGS) entry which is preliminary data.</text>
</comment>
<protein>
    <submittedName>
        <fullName evidence="1">Uncharacterized protein</fullName>
    </submittedName>
</protein>
<gene>
    <name evidence="1" type="ORF">LCGC14_2865210</name>
</gene>
<proteinExistence type="predicted"/>
<dbReference type="EMBL" id="LAZR01055471">
    <property type="protein sequence ID" value="KKK76282.1"/>
    <property type="molecule type" value="Genomic_DNA"/>
</dbReference>
<sequence length="107" mass="11869">EHRNSDGEPLRIEIRRLAWREAVKLAPKDGADPNIERLMERILRAVAYDPATGEPWFVGKVSKNLEQLPIEIAVAITAAANSIKTSIDDAKKNLPLNQDSDSPSNLQ</sequence>
<evidence type="ECO:0000313" key="1">
    <source>
        <dbReference type="EMBL" id="KKK76282.1"/>
    </source>
</evidence>
<feature type="non-terminal residue" evidence="1">
    <location>
        <position position="1"/>
    </location>
</feature>
<name>A0A0F8Y4D2_9ZZZZ</name>
<organism evidence="1">
    <name type="scientific">marine sediment metagenome</name>
    <dbReference type="NCBI Taxonomy" id="412755"/>
    <lineage>
        <taxon>unclassified sequences</taxon>
        <taxon>metagenomes</taxon>
        <taxon>ecological metagenomes</taxon>
    </lineage>
</organism>
<dbReference type="AlphaFoldDB" id="A0A0F8Y4D2"/>